<evidence type="ECO:0000313" key="4">
    <source>
        <dbReference type="Proteomes" id="UP001159427"/>
    </source>
</evidence>
<gene>
    <name evidence="3" type="ORF">PEVE_00036140</name>
</gene>
<dbReference type="SUPFAM" id="SSF68906">
    <property type="entry name" value="SAP domain"/>
    <property type="match status" value="1"/>
</dbReference>
<name>A0ABN8ML81_9CNID</name>
<dbReference type="Proteomes" id="UP001159427">
    <property type="component" value="Unassembled WGS sequence"/>
</dbReference>
<organism evidence="3 4">
    <name type="scientific">Porites evermanni</name>
    <dbReference type="NCBI Taxonomy" id="104178"/>
    <lineage>
        <taxon>Eukaryota</taxon>
        <taxon>Metazoa</taxon>
        <taxon>Cnidaria</taxon>
        <taxon>Anthozoa</taxon>
        <taxon>Hexacorallia</taxon>
        <taxon>Scleractinia</taxon>
        <taxon>Fungiina</taxon>
        <taxon>Poritidae</taxon>
        <taxon>Porites</taxon>
    </lineage>
</organism>
<evidence type="ECO:0000313" key="3">
    <source>
        <dbReference type="EMBL" id="CAH3029417.1"/>
    </source>
</evidence>
<evidence type="ECO:0000256" key="1">
    <source>
        <dbReference type="SAM" id="Coils"/>
    </source>
</evidence>
<feature type="compositionally biased region" description="Basic and acidic residues" evidence="2">
    <location>
        <begin position="904"/>
        <end position="913"/>
    </location>
</feature>
<evidence type="ECO:0008006" key="5">
    <source>
        <dbReference type="Google" id="ProtNLM"/>
    </source>
</evidence>
<accession>A0ABN8ML81</accession>
<keyword evidence="1" id="KW-0175">Coiled coil</keyword>
<feature type="region of interest" description="Disordered" evidence="2">
    <location>
        <begin position="904"/>
        <end position="976"/>
    </location>
</feature>
<dbReference type="EMBL" id="CALNXI010000570">
    <property type="protein sequence ID" value="CAH3029417.1"/>
    <property type="molecule type" value="Genomic_DNA"/>
</dbReference>
<feature type="compositionally biased region" description="Acidic residues" evidence="2">
    <location>
        <begin position="952"/>
        <end position="965"/>
    </location>
</feature>
<dbReference type="InterPro" id="IPR036361">
    <property type="entry name" value="SAP_dom_sf"/>
</dbReference>
<keyword evidence="4" id="KW-1185">Reference proteome</keyword>
<comment type="caution">
    <text evidence="3">The sequence shown here is derived from an EMBL/GenBank/DDBJ whole genome shotgun (WGS) entry which is preliminary data.</text>
</comment>
<proteinExistence type="predicted"/>
<feature type="non-terminal residue" evidence="3">
    <location>
        <position position="976"/>
    </location>
</feature>
<protein>
    <recommendedName>
        <fullName evidence="5">SAP domain-containing protein</fullName>
    </recommendedName>
</protein>
<reference evidence="3 4" key="1">
    <citation type="submission" date="2022-05" db="EMBL/GenBank/DDBJ databases">
        <authorList>
            <consortium name="Genoscope - CEA"/>
            <person name="William W."/>
        </authorList>
    </citation>
    <scope>NUCLEOTIDE SEQUENCE [LARGE SCALE GENOMIC DNA]</scope>
</reference>
<evidence type="ECO:0000256" key="2">
    <source>
        <dbReference type="SAM" id="MobiDB-lite"/>
    </source>
</evidence>
<feature type="coiled-coil region" evidence="1">
    <location>
        <begin position="85"/>
        <end position="119"/>
    </location>
</feature>
<sequence>MDSEWDKSVARVILGAVHTNAELDELGITSDTIAAVTRNVLEVSNEIQNAQIAAQDMVNLNIKEKITKGRAAAEGKQHLLQRKQSVSPQTKLQELEEEIEELEGNVEDMKLMLEGSSKQHHMRLQRMCKRKADNLIESNRLKRRRLGDQGRPRLLDSDDEEFICKAIEDKATYHGRRSEPTMYTNRRVKVRDLMGIANFNLSKRGKLPVKSAITVLNRSRARNKRSIQGKKHIGKSLFCTRKPPKTAEAYNENTHYQRAHKKHVLRSFFSSENNAEPGYCFARSIDDKAYIRPGTPEGFANVRQNRILTPAAEDRTRKLPKYDWPERMVYVTPSTHRILHKEAVIVEGEEKLMNKDDTHIVFVRPKALVDSSGTTWANETERLRSMFPDKFEVLEGGSQVNYSAHFRGVCARIHDDVRLFIEMTVAEDLERVCNSPENIHYKYESERISHLVARLETSLTSCEVNHFSETESSIVARDIVPQLTKLIQEGEALNGELIRIACTADLQKQYSTYIATCNGLLEKLAELKLPPVKPRWVDFTDAGPGVGCSNFEVRFRDAELALIHNSDYRIRVHPSRENSADNEAERTNSAIGDSIVDGSSIQWEQYKKFDGLSDEEISTLTLKEYEEHERQRMEKNAWHCAGEISKRIDGAPVFNEVIQCFVTEKKNPFFFNKTYLTQYSSAGSTLQKKSVPGYYYITKIMNFIEKHYCVGELYMEYVREGCLEKDGMLCKRCGKAEWVGPKFSRIPAPYPDPDNAGHYLPLSKTPRTINGKARAIDDLAPRANIRKLFKDGSISSSNCEKLRTFSEEFCVEEKHVVSYVKHLEQLATVASIRERERRLNRTIEEGKQYQDYNWSDLIESGKVSKLKVKELDKYLKEHQLPSAGKKPDKLKRITADFYLRNDEVATSEDKPADPDSGSLWESDSDDDDVLAVIGDSDTDEDSTVEPLQTTDSDTDGDGDTDEDSTVEPLQATETET</sequence>